<keyword evidence="1 4" id="KW-0808">Transferase</keyword>
<dbReference type="GO" id="GO:0016747">
    <property type="term" value="F:acyltransferase activity, transferring groups other than amino-acyl groups"/>
    <property type="evidence" value="ECO:0007669"/>
    <property type="project" value="InterPro"/>
</dbReference>
<reference evidence="4 5" key="1">
    <citation type="submission" date="2020-03" db="EMBL/GenBank/DDBJ databases">
        <title>Soil Listeria distribution.</title>
        <authorList>
            <person name="Liao J."/>
            <person name="Wiedmann M."/>
        </authorList>
    </citation>
    <scope>NUCLEOTIDE SEQUENCE [LARGE SCALE GENOMIC DNA]</scope>
    <source>
        <strain evidence="4 5">FSL L7-0072</strain>
    </source>
</reference>
<feature type="domain" description="N-acetyltransferase" evidence="3">
    <location>
        <begin position="16"/>
        <end position="138"/>
    </location>
</feature>
<comment type="caution">
    <text evidence="4">The sequence shown here is derived from an EMBL/GenBank/DDBJ whole genome shotgun (WGS) entry which is preliminary data.</text>
</comment>
<proteinExistence type="predicted"/>
<dbReference type="SUPFAM" id="SSF55729">
    <property type="entry name" value="Acyl-CoA N-acyltransferases (Nat)"/>
    <property type="match status" value="1"/>
</dbReference>
<dbReference type="RefSeq" id="WP_185607678.1">
    <property type="nucleotide sequence ID" value="NZ_JAARZO010000001.1"/>
</dbReference>
<gene>
    <name evidence="4" type="ORF">HCB47_02610</name>
</gene>
<organism evidence="4 5">
    <name type="scientific">Listeria farberi</name>
    <dbReference type="NCBI Taxonomy" id="2713500"/>
    <lineage>
        <taxon>Bacteria</taxon>
        <taxon>Bacillati</taxon>
        <taxon>Bacillota</taxon>
        <taxon>Bacilli</taxon>
        <taxon>Bacillales</taxon>
        <taxon>Listeriaceae</taxon>
        <taxon>Listeria</taxon>
    </lineage>
</organism>
<sequence length="149" mass="17404">MLINKKAKKQDFPTILTIWEKSVITTHDFLTVEDRLFYKKQIPGFLANVELLLWFSGEELVGFSGTSERELEMLFLDPVFRGKGYGSKILLWLFENKRINQVDVNEQNHFATRFYLKHGFVVYSKSDIDGFGKPYPILHLQQKGKSIEI</sequence>
<dbReference type="InterPro" id="IPR016181">
    <property type="entry name" value="Acyl_CoA_acyltransferase"/>
</dbReference>
<dbReference type="PANTHER" id="PTHR43800:SF1">
    <property type="entry name" value="PEPTIDYL-LYSINE N-ACETYLTRANSFERASE YJAB"/>
    <property type="match status" value="1"/>
</dbReference>
<keyword evidence="2" id="KW-0012">Acyltransferase</keyword>
<evidence type="ECO:0000313" key="4">
    <source>
        <dbReference type="EMBL" id="MBC2286530.1"/>
    </source>
</evidence>
<evidence type="ECO:0000256" key="1">
    <source>
        <dbReference type="ARBA" id="ARBA00022679"/>
    </source>
</evidence>
<dbReference type="AlphaFoldDB" id="A0A7X0ZFU1"/>
<dbReference type="InterPro" id="IPR000182">
    <property type="entry name" value="GNAT_dom"/>
</dbReference>
<evidence type="ECO:0000256" key="2">
    <source>
        <dbReference type="ARBA" id="ARBA00023315"/>
    </source>
</evidence>
<accession>A0A7X0ZFU1</accession>
<dbReference type="Proteomes" id="UP000558070">
    <property type="component" value="Unassembled WGS sequence"/>
</dbReference>
<evidence type="ECO:0000313" key="5">
    <source>
        <dbReference type="Proteomes" id="UP000558070"/>
    </source>
</evidence>
<dbReference type="PROSITE" id="PS51186">
    <property type="entry name" value="GNAT"/>
    <property type="match status" value="1"/>
</dbReference>
<dbReference type="Pfam" id="PF13508">
    <property type="entry name" value="Acetyltransf_7"/>
    <property type="match status" value="1"/>
</dbReference>
<dbReference type="PANTHER" id="PTHR43800">
    <property type="entry name" value="PEPTIDYL-LYSINE N-ACETYLTRANSFERASE YJAB"/>
    <property type="match status" value="1"/>
</dbReference>
<dbReference type="Gene3D" id="3.40.630.30">
    <property type="match status" value="1"/>
</dbReference>
<protein>
    <submittedName>
        <fullName evidence="4">GNAT family N-acetyltransferase</fullName>
    </submittedName>
</protein>
<dbReference type="EMBL" id="JAARZO010000001">
    <property type="protein sequence ID" value="MBC2286530.1"/>
    <property type="molecule type" value="Genomic_DNA"/>
</dbReference>
<name>A0A7X0ZFU1_9LIST</name>
<evidence type="ECO:0000259" key="3">
    <source>
        <dbReference type="PROSITE" id="PS51186"/>
    </source>
</evidence>
<dbReference type="CDD" id="cd04301">
    <property type="entry name" value="NAT_SF"/>
    <property type="match status" value="1"/>
</dbReference>